<dbReference type="FunCoup" id="A0A061FQI9">
    <property type="interactions" value="379"/>
</dbReference>
<dbReference type="InParanoid" id="A0A061FQI9"/>
<evidence type="ECO:0000256" key="1">
    <source>
        <dbReference type="ARBA" id="ARBA00023054"/>
    </source>
</evidence>
<evidence type="ECO:0000313" key="5">
    <source>
        <dbReference type="EMBL" id="EOY19336.1"/>
    </source>
</evidence>
<feature type="region of interest" description="Disordered" evidence="3">
    <location>
        <begin position="194"/>
        <end position="215"/>
    </location>
</feature>
<feature type="coiled-coil region" evidence="2">
    <location>
        <begin position="374"/>
        <end position="422"/>
    </location>
</feature>
<keyword evidence="5" id="KW-0378">Hydrolase</keyword>
<dbReference type="InterPro" id="IPR008974">
    <property type="entry name" value="TRAF-like"/>
</dbReference>
<dbReference type="AlphaFoldDB" id="A0A061FQI9"/>
<evidence type="ECO:0000313" key="6">
    <source>
        <dbReference type="Proteomes" id="UP000026915"/>
    </source>
</evidence>
<sequence length="479" mass="54290">MHKERMSMNKQRRVKDWIEHGLELEVDSSESQSVGSQQVRKCTWRIENFSCIKYKKLYSDIFHVGGNKWRLLVFPKGNPQWNRVDHISFYVDVADAATLPYGWSRYAQLRLTVVNQIDRKYSITKVTDHEFNANENDWGFTSFMPLDELLDPKRGYLVNDACLVEAYIATDRTIDLLSDALIVELETASDKLKSKEADHGKAAIDNQKTAIAEPEEITTRSSAILSAPAVLSSPGQDKAESTNQNLPPADQTSSQSETIEPEDPTEEDMDTFFTSLESELASGNMVSSQEEAKEALVNIDEALNMAPANFYDSVMISSLKKAFKVLSCFDCSSTFTIEQKNELLAMEENFKQLPERVVKAVQDKNLLTEKESVKLALTRNLEDSLDKFKEAKAEVKQAEQKLASLHEQVVEAQKNKENILAERKEIFKISQDLKAQRDAMGKEWPEYAAKAKVAEEEEKSVEAEWGRMKDFISSLKGKI</sequence>
<keyword evidence="6" id="KW-1185">Reference proteome</keyword>
<dbReference type="GO" id="GO:0006508">
    <property type="term" value="P:proteolysis"/>
    <property type="evidence" value="ECO:0007669"/>
    <property type="project" value="UniProtKB-KW"/>
</dbReference>
<evidence type="ECO:0000256" key="3">
    <source>
        <dbReference type="SAM" id="MobiDB-lite"/>
    </source>
</evidence>
<dbReference type="Proteomes" id="UP000026915">
    <property type="component" value="Chromosome 10"/>
</dbReference>
<dbReference type="GO" id="GO:0004843">
    <property type="term" value="F:cysteine-type deubiquitinase activity"/>
    <property type="evidence" value="ECO:0000318"/>
    <property type="project" value="GO_Central"/>
</dbReference>
<proteinExistence type="predicted"/>
<gene>
    <name evidence="5" type="ORF">TCM_044405</name>
</gene>
<dbReference type="InterPro" id="IPR002083">
    <property type="entry name" value="MATH/TRAF_dom"/>
</dbReference>
<dbReference type="GO" id="GO:0005829">
    <property type="term" value="C:cytosol"/>
    <property type="evidence" value="ECO:0000318"/>
    <property type="project" value="GO_Central"/>
</dbReference>
<reference evidence="5 6" key="1">
    <citation type="journal article" date="2013" name="Genome Biol.">
        <title>The genome sequence of the most widely cultivated cacao type and its use to identify candidate genes regulating pod color.</title>
        <authorList>
            <person name="Motamayor J.C."/>
            <person name="Mockaitis K."/>
            <person name="Schmutz J."/>
            <person name="Haiminen N."/>
            <person name="Iii D.L."/>
            <person name="Cornejo O."/>
            <person name="Findley S.D."/>
            <person name="Zheng P."/>
            <person name="Utro F."/>
            <person name="Royaert S."/>
            <person name="Saski C."/>
            <person name="Jenkins J."/>
            <person name="Podicheti R."/>
            <person name="Zhao M."/>
            <person name="Scheffler B.E."/>
            <person name="Stack J.C."/>
            <person name="Feltus F.A."/>
            <person name="Mustiga G.M."/>
            <person name="Amores F."/>
            <person name="Phillips W."/>
            <person name="Marelli J.P."/>
            <person name="May G.D."/>
            <person name="Shapiro H."/>
            <person name="Ma J."/>
            <person name="Bustamante C.D."/>
            <person name="Schnell R.J."/>
            <person name="Main D."/>
            <person name="Gilbert D."/>
            <person name="Parida L."/>
            <person name="Kuhn D.N."/>
        </authorList>
    </citation>
    <scope>NUCLEOTIDE SEQUENCE [LARGE SCALE GENOMIC DNA]</scope>
    <source>
        <strain evidence="6">cv. Matina 1-6</strain>
    </source>
</reference>
<dbReference type="CDD" id="cd00121">
    <property type="entry name" value="MATH"/>
    <property type="match status" value="1"/>
</dbReference>
<dbReference type="Pfam" id="PF22486">
    <property type="entry name" value="MATH_2"/>
    <property type="match status" value="1"/>
</dbReference>
<accession>A0A061FQI9</accession>
<dbReference type="PANTHER" id="PTHR46236">
    <property type="entry name" value="TRAF-LIKE SUPERFAMILY PROTEIN"/>
    <property type="match status" value="1"/>
</dbReference>
<dbReference type="PANTHER" id="PTHR46236:SF35">
    <property type="entry name" value="MATH DOMAIN-CONTAINING PROTEIN"/>
    <property type="match status" value="1"/>
</dbReference>
<name>A0A061FQI9_THECC</name>
<feature type="domain" description="MATH" evidence="4">
    <location>
        <begin position="39"/>
        <end position="168"/>
    </location>
</feature>
<dbReference type="STRING" id="3641.A0A061FQI9"/>
<dbReference type="FunFam" id="2.60.210.10:FF:000005">
    <property type="entry name" value="Ubiquitin carboxyl-terminal hydrolase 13"/>
    <property type="match status" value="1"/>
</dbReference>
<dbReference type="SUPFAM" id="SSF49599">
    <property type="entry name" value="TRAF domain-like"/>
    <property type="match status" value="1"/>
</dbReference>
<dbReference type="InterPro" id="IPR050804">
    <property type="entry name" value="MCC"/>
</dbReference>
<feature type="compositionally biased region" description="Polar residues" evidence="3">
    <location>
        <begin position="241"/>
        <end position="256"/>
    </location>
</feature>
<organism evidence="5 6">
    <name type="scientific">Theobroma cacao</name>
    <name type="common">Cacao</name>
    <name type="synonym">Cocoa</name>
    <dbReference type="NCBI Taxonomy" id="3641"/>
    <lineage>
        <taxon>Eukaryota</taxon>
        <taxon>Viridiplantae</taxon>
        <taxon>Streptophyta</taxon>
        <taxon>Embryophyta</taxon>
        <taxon>Tracheophyta</taxon>
        <taxon>Spermatophyta</taxon>
        <taxon>Magnoliopsida</taxon>
        <taxon>eudicotyledons</taxon>
        <taxon>Gunneridae</taxon>
        <taxon>Pentapetalae</taxon>
        <taxon>rosids</taxon>
        <taxon>malvids</taxon>
        <taxon>Malvales</taxon>
        <taxon>Malvaceae</taxon>
        <taxon>Byttnerioideae</taxon>
        <taxon>Theobroma</taxon>
    </lineage>
</organism>
<dbReference type="PROSITE" id="PS50144">
    <property type="entry name" value="MATH"/>
    <property type="match status" value="1"/>
</dbReference>
<dbReference type="Gene3D" id="2.60.210.10">
    <property type="entry name" value="Apoptosis, Tumor Necrosis Factor Receptor Associated Protein 2, Chain A"/>
    <property type="match status" value="1"/>
</dbReference>
<dbReference type="GO" id="GO:0031647">
    <property type="term" value="P:regulation of protein stability"/>
    <property type="evidence" value="ECO:0000318"/>
    <property type="project" value="GO_Central"/>
</dbReference>
<dbReference type="eggNOG" id="KOG1863">
    <property type="taxonomic scope" value="Eukaryota"/>
</dbReference>
<protein>
    <submittedName>
        <fullName evidence="5">Ubiquitin-specific protease 12 isoform 1</fullName>
    </submittedName>
</protein>
<dbReference type="EMBL" id="CM001888">
    <property type="protein sequence ID" value="EOY19336.1"/>
    <property type="molecule type" value="Genomic_DNA"/>
</dbReference>
<evidence type="ECO:0000256" key="2">
    <source>
        <dbReference type="SAM" id="Coils"/>
    </source>
</evidence>
<dbReference type="GO" id="GO:0005634">
    <property type="term" value="C:nucleus"/>
    <property type="evidence" value="ECO:0000318"/>
    <property type="project" value="GO_Central"/>
</dbReference>
<dbReference type="Gramene" id="EOY19336">
    <property type="protein sequence ID" value="EOY19336"/>
    <property type="gene ID" value="TCM_044405"/>
</dbReference>
<dbReference type="SMART" id="SM00061">
    <property type="entry name" value="MATH"/>
    <property type="match status" value="1"/>
</dbReference>
<feature type="region of interest" description="Disordered" evidence="3">
    <location>
        <begin position="229"/>
        <end position="267"/>
    </location>
</feature>
<keyword evidence="1 2" id="KW-0175">Coiled coil</keyword>
<keyword evidence="5" id="KW-0645">Protease</keyword>
<evidence type="ECO:0000259" key="4">
    <source>
        <dbReference type="PROSITE" id="PS50144"/>
    </source>
</evidence>
<dbReference type="OMA" id="HDACLVE"/>